<dbReference type="InterPro" id="IPR004158">
    <property type="entry name" value="DUF247_pln"/>
</dbReference>
<gene>
    <name evidence="2" type="primary">LOC125423974</name>
</gene>
<evidence type="ECO:0000313" key="1">
    <source>
        <dbReference type="Proteomes" id="UP001652623"/>
    </source>
</evidence>
<accession>A0ABM3IV37</accession>
<reference evidence="2" key="1">
    <citation type="submission" date="2025-08" db="UniProtKB">
        <authorList>
            <consortium name="RefSeq"/>
        </authorList>
    </citation>
    <scope>IDENTIFICATION</scope>
    <source>
        <tissue evidence="2">Seedling</tissue>
    </source>
</reference>
<proteinExistence type="predicted"/>
<sequence length="211" mass="24845">MQMTQSTHKIRFANLVKDLKDGEIKIPFKRIKHFTDLVRKFMLPGDQFPEKDDAMLCLCTATQPSRAGVKFVRCKENRLIADINKKTEPYPMFKGVYKNYLKLEIPELKVQGNTECIMRNVMALEQFVYLDEPFICYYVCLLDQLISTTQDVEFMIDKKIVHNWLGSNEEVVCMVNKLCDQIMVSRNFYTGLCQRLNQYYDNPWNFFKATS</sequence>
<dbReference type="Proteomes" id="UP001652623">
    <property type="component" value="Chromosome 7"/>
</dbReference>
<organism evidence="1 2">
    <name type="scientific">Ziziphus jujuba</name>
    <name type="common">Chinese jujube</name>
    <name type="synonym">Ziziphus sativa</name>
    <dbReference type="NCBI Taxonomy" id="326968"/>
    <lineage>
        <taxon>Eukaryota</taxon>
        <taxon>Viridiplantae</taxon>
        <taxon>Streptophyta</taxon>
        <taxon>Embryophyta</taxon>
        <taxon>Tracheophyta</taxon>
        <taxon>Spermatophyta</taxon>
        <taxon>Magnoliopsida</taxon>
        <taxon>eudicotyledons</taxon>
        <taxon>Gunneridae</taxon>
        <taxon>Pentapetalae</taxon>
        <taxon>rosids</taxon>
        <taxon>fabids</taxon>
        <taxon>Rosales</taxon>
        <taxon>Rhamnaceae</taxon>
        <taxon>Paliureae</taxon>
        <taxon>Ziziphus</taxon>
    </lineage>
</organism>
<name>A0ABM3IV37_ZIZJJ</name>
<dbReference type="GeneID" id="125423974"/>
<dbReference type="Pfam" id="PF03140">
    <property type="entry name" value="DUF247"/>
    <property type="match status" value="1"/>
</dbReference>
<keyword evidence="1" id="KW-1185">Reference proteome</keyword>
<dbReference type="RefSeq" id="XP_048335983.2">
    <property type="nucleotide sequence ID" value="XM_048480026.2"/>
</dbReference>
<dbReference type="PANTHER" id="PTHR31170">
    <property type="entry name" value="BNAC04G53230D PROTEIN"/>
    <property type="match status" value="1"/>
</dbReference>
<evidence type="ECO:0000313" key="2">
    <source>
        <dbReference type="RefSeq" id="XP_048335983.2"/>
    </source>
</evidence>
<dbReference type="PANTHER" id="PTHR31170:SF9">
    <property type="entry name" value="PROTEIN, PUTATIVE (DUF247)-RELATED"/>
    <property type="match status" value="1"/>
</dbReference>
<protein>
    <submittedName>
        <fullName evidence="2">Uncharacterized protein LOC125423974</fullName>
    </submittedName>
</protein>